<evidence type="ECO:0000259" key="1">
    <source>
        <dbReference type="Pfam" id="PF21847"/>
    </source>
</evidence>
<evidence type="ECO:0000313" key="2">
    <source>
        <dbReference type="EMBL" id="WZP07215.1"/>
    </source>
</evidence>
<dbReference type="EMBL" id="CP151651">
    <property type="protein sequence ID" value="WZP07215.1"/>
    <property type="molecule type" value="Genomic_DNA"/>
</dbReference>
<accession>A0ABZ2ZLJ4</accession>
<evidence type="ECO:0000313" key="3">
    <source>
        <dbReference type="Proteomes" id="UP001472074"/>
    </source>
</evidence>
<sequence>MKKALRPTRSQKLAMKAVGLNSDNWLVFKKVHGELHLVHRETGTTRIIPGN</sequence>
<dbReference type="Proteomes" id="UP001472074">
    <property type="component" value="Chromosome"/>
</dbReference>
<organism evidence="2 3">
    <name type="scientific">Cytobacillus pseudoceanisediminis</name>
    <dbReference type="NCBI Taxonomy" id="3051614"/>
    <lineage>
        <taxon>Bacteria</taxon>
        <taxon>Bacillati</taxon>
        <taxon>Bacillota</taxon>
        <taxon>Bacilli</taxon>
        <taxon>Bacillales</taxon>
        <taxon>Bacillaceae</taxon>
        <taxon>Cytobacillus</taxon>
    </lineage>
</organism>
<dbReference type="RefSeq" id="WP_342025765.1">
    <property type="nucleotide sequence ID" value="NZ_CP151651.1"/>
</dbReference>
<reference evidence="2 3" key="1">
    <citation type="submission" date="2024-04" db="EMBL/GenBank/DDBJ databases">
        <title>Screening of coral probiotics and analysis of their probiotic properties.</title>
        <authorList>
            <person name="Wang S."/>
        </authorList>
    </citation>
    <scope>NUCLEOTIDE SEQUENCE [LARGE SCALE GENOMIC DNA]</scope>
    <source>
        <strain evidence="2 3">GXU-Z9</strain>
    </source>
</reference>
<proteinExistence type="predicted"/>
<protein>
    <recommendedName>
        <fullName evidence="1">DUF6906 domain-containing protein</fullName>
    </recommendedName>
</protein>
<keyword evidence="3" id="KW-1185">Reference proteome</keyword>
<dbReference type="InterPro" id="IPR054201">
    <property type="entry name" value="DUF6906"/>
</dbReference>
<dbReference type="Pfam" id="PF21847">
    <property type="entry name" value="DUF6906"/>
    <property type="match status" value="1"/>
</dbReference>
<name>A0ABZ2ZLJ4_9BACI</name>
<feature type="domain" description="DUF6906" evidence="1">
    <location>
        <begin position="1"/>
        <end position="49"/>
    </location>
</feature>
<gene>
    <name evidence="2" type="ORF">AADC60_24695</name>
</gene>